<feature type="compositionally biased region" description="Basic and acidic residues" evidence="4">
    <location>
        <begin position="1510"/>
        <end position="1521"/>
    </location>
</feature>
<evidence type="ECO:0000259" key="5">
    <source>
        <dbReference type="PROSITE" id="PS50157"/>
    </source>
</evidence>
<dbReference type="SMART" id="SM00317">
    <property type="entry name" value="SET"/>
    <property type="match status" value="1"/>
</dbReference>
<dbReference type="PANTHER" id="PTHR16515:SF37">
    <property type="entry name" value="PR DOMAIN ZINC FINGER PROTEIN 2"/>
    <property type="match status" value="1"/>
</dbReference>
<feature type="domain" description="C2H2-type" evidence="5">
    <location>
        <begin position="1032"/>
        <end position="1059"/>
    </location>
</feature>
<feature type="compositionally biased region" description="Basic and acidic residues" evidence="4">
    <location>
        <begin position="1417"/>
        <end position="1431"/>
    </location>
</feature>
<reference evidence="7" key="2">
    <citation type="submission" date="2025-08" db="UniProtKB">
        <authorList>
            <consortium name="Ensembl"/>
        </authorList>
    </citation>
    <scope>IDENTIFICATION</scope>
</reference>
<feature type="region of interest" description="Disordered" evidence="4">
    <location>
        <begin position="591"/>
        <end position="643"/>
    </location>
</feature>
<evidence type="ECO:0000256" key="3">
    <source>
        <dbReference type="PROSITE-ProRule" id="PRU00042"/>
    </source>
</evidence>
<feature type="compositionally biased region" description="Low complexity" evidence="4">
    <location>
        <begin position="628"/>
        <end position="642"/>
    </location>
</feature>
<dbReference type="SMART" id="SM00355">
    <property type="entry name" value="ZnF_C2H2"/>
    <property type="match status" value="8"/>
</dbReference>
<dbReference type="CDD" id="cd19188">
    <property type="entry name" value="PR-SET_PRDM2"/>
    <property type="match status" value="1"/>
</dbReference>
<feature type="region of interest" description="Disordered" evidence="4">
    <location>
        <begin position="1118"/>
        <end position="1171"/>
    </location>
</feature>
<reference evidence="7" key="1">
    <citation type="submission" date="2018-05" db="EMBL/GenBank/DDBJ databases">
        <authorList>
            <person name="Datahose"/>
        </authorList>
    </citation>
    <scope>NUCLEOTIDE SEQUENCE</scope>
</reference>
<accession>A0AAX7V2Q5</accession>
<protein>
    <recommendedName>
        <fullName evidence="9">PR domain containing 2, with ZNF domain b</fullName>
    </recommendedName>
</protein>
<dbReference type="GO" id="GO:0005634">
    <property type="term" value="C:nucleus"/>
    <property type="evidence" value="ECO:0007669"/>
    <property type="project" value="TreeGrafter"/>
</dbReference>
<evidence type="ECO:0000256" key="1">
    <source>
        <dbReference type="ARBA" id="ARBA00023015"/>
    </source>
</evidence>
<feature type="region of interest" description="Disordered" evidence="4">
    <location>
        <begin position="287"/>
        <end position="327"/>
    </location>
</feature>
<evidence type="ECO:0008006" key="9">
    <source>
        <dbReference type="Google" id="ProtNLM"/>
    </source>
</evidence>
<feature type="domain" description="C2H2-type" evidence="5">
    <location>
        <begin position="458"/>
        <end position="481"/>
    </location>
</feature>
<proteinExistence type="predicted"/>
<keyword evidence="3" id="KW-0862">Zinc</keyword>
<dbReference type="PROSITE" id="PS00028">
    <property type="entry name" value="ZINC_FINGER_C2H2_1"/>
    <property type="match status" value="5"/>
</dbReference>
<evidence type="ECO:0000256" key="2">
    <source>
        <dbReference type="ARBA" id="ARBA00023163"/>
    </source>
</evidence>
<feature type="compositionally biased region" description="Low complexity" evidence="4">
    <location>
        <begin position="777"/>
        <end position="792"/>
    </location>
</feature>
<keyword evidence="3" id="KW-0863">Zinc-finger</keyword>
<dbReference type="SUPFAM" id="SSF57667">
    <property type="entry name" value="beta-beta-alpha zinc fingers"/>
    <property type="match status" value="2"/>
</dbReference>
<dbReference type="GO" id="GO:0010468">
    <property type="term" value="P:regulation of gene expression"/>
    <property type="evidence" value="ECO:0007669"/>
    <property type="project" value="TreeGrafter"/>
</dbReference>
<keyword evidence="3" id="KW-0479">Metal-binding</keyword>
<feature type="compositionally biased region" description="Acidic residues" evidence="4">
    <location>
        <begin position="239"/>
        <end position="266"/>
    </location>
</feature>
<dbReference type="PROSITE" id="PS50280">
    <property type="entry name" value="SET"/>
    <property type="match status" value="1"/>
</dbReference>
<dbReference type="Pfam" id="PF21549">
    <property type="entry name" value="PRDM2_PR"/>
    <property type="match status" value="1"/>
</dbReference>
<feature type="region of interest" description="Disordered" evidence="4">
    <location>
        <begin position="1396"/>
        <end position="1585"/>
    </location>
</feature>
<dbReference type="InterPro" id="IPR036236">
    <property type="entry name" value="Znf_C2H2_sf"/>
</dbReference>
<dbReference type="GO" id="GO:0042054">
    <property type="term" value="F:histone methyltransferase activity"/>
    <property type="evidence" value="ECO:0007669"/>
    <property type="project" value="InterPro"/>
</dbReference>
<dbReference type="InterPro" id="IPR050331">
    <property type="entry name" value="Zinc_finger"/>
</dbReference>
<dbReference type="Gene3D" id="2.170.270.10">
    <property type="entry name" value="SET domain"/>
    <property type="match status" value="1"/>
</dbReference>
<feature type="compositionally biased region" description="Basic and acidic residues" evidence="4">
    <location>
        <begin position="1543"/>
        <end position="1557"/>
    </location>
</feature>
<dbReference type="PANTHER" id="PTHR16515">
    <property type="entry name" value="PR DOMAIN ZINC FINGER PROTEIN"/>
    <property type="match status" value="1"/>
</dbReference>
<evidence type="ECO:0000313" key="7">
    <source>
        <dbReference type="Ensembl" id="ENSACLP00000075347.1"/>
    </source>
</evidence>
<dbReference type="Pfam" id="PF13912">
    <property type="entry name" value="zf-C2H2_6"/>
    <property type="match status" value="2"/>
</dbReference>
<feature type="region of interest" description="Disordered" evidence="4">
    <location>
        <begin position="373"/>
        <end position="410"/>
    </location>
</feature>
<dbReference type="Proteomes" id="UP000265100">
    <property type="component" value="Chromosome 5"/>
</dbReference>
<dbReference type="GO" id="GO:0008270">
    <property type="term" value="F:zinc ion binding"/>
    <property type="evidence" value="ECO:0007669"/>
    <property type="project" value="UniProtKB-KW"/>
</dbReference>
<keyword evidence="8" id="KW-1185">Reference proteome</keyword>
<dbReference type="Pfam" id="PF00096">
    <property type="entry name" value="zf-C2H2"/>
    <property type="match status" value="2"/>
</dbReference>
<feature type="domain" description="C2H2-type" evidence="5">
    <location>
        <begin position="1089"/>
        <end position="1117"/>
    </location>
</feature>
<dbReference type="InterPro" id="IPR001214">
    <property type="entry name" value="SET_dom"/>
</dbReference>
<feature type="compositionally biased region" description="Low complexity" evidence="4">
    <location>
        <begin position="932"/>
        <end position="945"/>
    </location>
</feature>
<dbReference type="Ensembl" id="ENSACLT00000049999.1">
    <property type="protein sequence ID" value="ENSACLP00000075347.1"/>
    <property type="gene ID" value="ENSACLG00000032044.1"/>
</dbReference>
<feature type="compositionally biased region" description="Basic and acidic residues" evidence="4">
    <location>
        <begin position="1576"/>
        <end position="1585"/>
    </location>
</feature>
<feature type="region of interest" description="Disordered" evidence="4">
    <location>
        <begin position="705"/>
        <end position="733"/>
    </location>
</feature>
<feature type="domain" description="C2H2-type" evidence="5">
    <location>
        <begin position="328"/>
        <end position="355"/>
    </location>
</feature>
<dbReference type="InterPro" id="IPR013087">
    <property type="entry name" value="Znf_C2H2_type"/>
</dbReference>
<feature type="domain" description="SET" evidence="6">
    <location>
        <begin position="9"/>
        <end position="140"/>
    </location>
</feature>
<feature type="domain" description="C2H2-type" evidence="5">
    <location>
        <begin position="1360"/>
        <end position="1387"/>
    </location>
</feature>
<feature type="compositionally biased region" description="Pro residues" evidence="4">
    <location>
        <begin position="914"/>
        <end position="931"/>
    </location>
</feature>
<organism evidence="7 8">
    <name type="scientific">Astatotilapia calliptera</name>
    <name type="common">Eastern happy</name>
    <name type="synonym">Chromis callipterus</name>
    <dbReference type="NCBI Taxonomy" id="8154"/>
    <lineage>
        <taxon>Eukaryota</taxon>
        <taxon>Metazoa</taxon>
        <taxon>Chordata</taxon>
        <taxon>Craniata</taxon>
        <taxon>Vertebrata</taxon>
        <taxon>Euteleostomi</taxon>
        <taxon>Actinopterygii</taxon>
        <taxon>Neopterygii</taxon>
        <taxon>Teleostei</taxon>
        <taxon>Neoteleostei</taxon>
        <taxon>Acanthomorphata</taxon>
        <taxon>Ovalentaria</taxon>
        <taxon>Cichlomorphae</taxon>
        <taxon>Cichliformes</taxon>
        <taxon>Cichlidae</taxon>
        <taxon>African cichlids</taxon>
        <taxon>Pseudocrenilabrinae</taxon>
        <taxon>Haplochromini</taxon>
        <taxon>Astatotilapia</taxon>
    </lineage>
</organism>
<feature type="compositionally biased region" description="Low complexity" evidence="4">
    <location>
        <begin position="716"/>
        <end position="728"/>
    </location>
</feature>
<feature type="compositionally biased region" description="Acidic residues" evidence="4">
    <location>
        <begin position="309"/>
        <end position="323"/>
    </location>
</feature>
<feature type="region of interest" description="Disordered" evidence="4">
    <location>
        <begin position="234"/>
        <end position="266"/>
    </location>
</feature>
<sequence>MQAMAITGGTVESLNEIPAHVWKDLPDYLNLGPSAVNQSRIGVWATRVIPKGKKLGPFVGEKKKRSQVTSNVYMWEVYFPTRGWMCIDATDPMKGNWLRYVNWARSSEEQNLFPLEINRAIHYKVLRPIGPGEELLVWYTVEDNPEITAALEEERASSLSRKNSARARRGEAFYFITMMTFKSFVSPLWQIRKLAGDLKGTEKDGTPLSVQEIKTAHSLGSTDHKDVQDMSTALTDRGDLEEDEEEDEVEEEGEEEEEEDGDDVEDSEAALHLTVTDSMLNKLACPEESHGDAQVKSESSSLAGREPEVDPDFDPDGDLEGDPQGEPYPCQHCERHFATRQGLERHIHIHAMSNQQAQLFKCRYCNKSFGSQVGRRRHERRHESGSKKRPGYLAGPASPVVQTDSSPDCTSPTTHYIATGSQFTGGQLHNSDMQRKELGPQVDRPFMLDENGESKELHPCKYCNKAFGTHTNMRRHQRRIHERHLLPKGVRRKAMLQQEAARQPDGSPSMSPPTVYVPSADTEDEADRDDYAVDISKNISENLSFYIDGKIVSTSAVSTCEVIEVDSRSAALFGLDTVILNPTQISQALKVETRTTNTKQTSNTGQPAAKRRTSTPPLIPSLKVETETSASSSSSSSTSSSSNLLVGGLFQQATDSSAFQREKNVYLSPKLKQLLQAQDIQKSTVTLITDSHKLASQLSVMPLQGSSGKFKRRTASPPSSSPQLSPASKNESGKVEVASLYTLKVPKLESQTASPSESLMDKDDRETLSPSGNATHNQPSSSSGGNSCNQQPLDLSNSVSKKSENLNKVLGDSALDLSFHRKTTGEPESKGNAAPQPLTKKRKPNTSMLAKVLMNEYAGLNLPGDEGPSTLANINSFPSHSPNVGSDSANPSPPSLTPMTMTPSSPGTSSVTSPTPPPPVLPTIPSPPAMPSSPLSQPSDSSFLPNGNQNHDTVSETEKPDFAAISSQPESSSSLKAPSDSHDSSSSQASHHASPCGFDSSPQPAAALPAAPEPTDKTAEPEEIDMTYCKTFVCNVCEKPFGSIKELSGHIVEHAADWPFKCEFCVQLFGDAPALLAHRTTLHGVGQIFVCSICSKEFAFLCNLQQHQKDLHPNEACSHTTVESGKLRPQNYTDPSRMADENAPPSDSHLLKEEPDVNGNHTEEGAEDPNEELYTTIKIMASEGGKPKGPDVRLGINQHYPSYKPPPFPYHSRSHAGSVASATNFTTHNIPQTFSTAIRCTKCGNSFDNMPELHQHILVCASASDKKRYTPKKNPIPLKQIVKSPNGVASPTAAAAGQSAFRRMGQPKRLNFNQDTGKTKMSALSKKKHELVQKAISQKNKTATNAKKAAIKVEEEHTSNVCPHCSRVFTYTASLTKHMAVSCPMKPVVVKKGKRGLAEVKKEPGSVADKNTSLRKKASDGEAHADTESKPLGKTRARSSGGADPERLQARKGKTPAAVGRPKRPASFPALVPASKRTKKGQVQYLPPTPSAVDTPSEASQRPAMRMQRMGKEAAPKRLTEAKSSSSSPPSTTQQQQQQQQQVKKEERFSLRTRERVGGPVTRSLQMASTAPAAEPKTDEPPIQEPKDTQVSYLLAYCSHTDYHTDVIFICQVFEAIQITDQSLCCFCLFAPP</sequence>
<dbReference type="Gene3D" id="3.30.160.60">
    <property type="entry name" value="Classic Zinc Finger"/>
    <property type="match status" value="3"/>
</dbReference>
<dbReference type="InterPro" id="IPR046341">
    <property type="entry name" value="SET_dom_sf"/>
</dbReference>
<feature type="compositionally biased region" description="Low complexity" evidence="4">
    <location>
        <begin position="897"/>
        <end position="913"/>
    </location>
</feature>
<feature type="compositionally biased region" description="Low complexity" evidence="4">
    <location>
        <begin position="594"/>
        <end position="604"/>
    </location>
</feature>
<evidence type="ECO:0000259" key="6">
    <source>
        <dbReference type="PROSITE" id="PS50280"/>
    </source>
</evidence>
<evidence type="ECO:0000256" key="4">
    <source>
        <dbReference type="SAM" id="MobiDB-lite"/>
    </source>
</evidence>
<dbReference type="PROSITE" id="PS50157">
    <property type="entry name" value="ZINC_FINGER_C2H2_2"/>
    <property type="match status" value="6"/>
</dbReference>
<feature type="compositionally biased region" description="Low complexity" evidence="4">
    <location>
        <begin position="1524"/>
        <end position="1542"/>
    </location>
</feature>
<name>A0AAX7V2Q5_ASTCA</name>
<feature type="domain" description="C2H2-type" evidence="5">
    <location>
        <begin position="360"/>
        <end position="387"/>
    </location>
</feature>
<keyword evidence="1" id="KW-0805">Transcription regulation</keyword>
<feature type="compositionally biased region" description="Polar residues" evidence="4">
    <location>
        <begin position="870"/>
        <end position="890"/>
    </location>
</feature>
<dbReference type="InterPro" id="IPR044414">
    <property type="entry name" value="PRDM2_PR-SET"/>
</dbReference>
<feature type="region of interest" description="Disordered" evidence="4">
    <location>
        <begin position="859"/>
        <end position="1020"/>
    </location>
</feature>
<feature type="region of interest" description="Disordered" evidence="4">
    <location>
        <begin position="818"/>
        <end position="847"/>
    </location>
</feature>
<dbReference type="GeneTree" id="ENSGT00940000159410"/>
<reference evidence="7" key="3">
    <citation type="submission" date="2025-09" db="UniProtKB">
        <authorList>
            <consortium name="Ensembl"/>
        </authorList>
    </citation>
    <scope>IDENTIFICATION</scope>
</reference>
<feature type="compositionally biased region" description="Low complexity" evidence="4">
    <location>
        <begin position="966"/>
        <end position="995"/>
    </location>
</feature>
<dbReference type="SUPFAM" id="SSF82199">
    <property type="entry name" value="SET domain"/>
    <property type="match status" value="1"/>
</dbReference>
<evidence type="ECO:0000313" key="8">
    <source>
        <dbReference type="Proteomes" id="UP000265100"/>
    </source>
</evidence>
<feature type="region of interest" description="Disordered" evidence="4">
    <location>
        <begin position="748"/>
        <end position="796"/>
    </location>
</feature>
<keyword evidence="2" id="KW-0804">Transcription</keyword>